<dbReference type="Gene3D" id="1.10.3820.10">
    <property type="entry name" value="Di-heme elbow motif domain"/>
    <property type="match status" value="1"/>
</dbReference>
<sequence length="207" mass="23100">MSSRSKWGVFWLLVIGIVVGIVISASTVSVVQWAGSDKFCTTWCHSMDGVAYAWKQGQHARTPTGVTAGCSDCHLLNETNHPLTPVAYTQLLFAKAEAGFVSLIGEIKGNYSTPEKWIERRKVTEKRVIDTMTGNNFKNCRGCHNLEEMYDAKKPMIAQFHKGFIDKPTNCVQCHKTAGHNYKEVDAYIAENKKFPPLEDAWKAAAK</sequence>
<keyword evidence="4" id="KW-1003">Cell membrane</keyword>
<feature type="binding site" description="axial binding residue" evidence="14">
    <location>
        <position position="175"/>
    </location>
    <ligand>
        <name>heme</name>
        <dbReference type="ChEBI" id="CHEBI:30413"/>
        <label>4</label>
    </ligand>
    <ligandPart>
        <name>Fe</name>
        <dbReference type="ChEBI" id="CHEBI:18248"/>
    </ligandPart>
</feature>
<evidence type="ECO:0000256" key="8">
    <source>
        <dbReference type="ARBA" id="ARBA00022982"/>
    </source>
</evidence>
<feature type="binding site" description="axial binding residue" evidence="14">
    <location>
        <position position="47"/>
    </location>
    <ligand>
        <name>heme</name>
        <dbReference type="ChEBI" id="CHEBI:30413"/>
        <label>1</label>
    </ligand>
    <ligandPart>
        <name>Fe</name>
        <dbReference type="ChEBI" id="CHEBI:18248"/>
    </ligandPart>
</feature>
<dbReference type="InterPro" id="IPR038266">
    <property type="entry name" value="NapC/NirT_cytc_sf"/>
</dbReference>
<comment type="similarity">
    <text evidence="2">Belongs to the NapC/NirT/NrfH family.</text>
</comment>
<keyword evidence="17" id="KW-1185">Reference proteome</keyword>
<dbReference type="PIRSF" id="PIRSF000013">
    <property type="entry name" value="4_hem_cytochrm_NapC"/>
    <property type="match status" value="1"/>
</dbReference>
<evidence type="ECO:0000256" key="5">
    <source>
        <dbReference type="ARBA" id="ARBA00022617"/>
    </source>
</evidence>
<feature type="binding site" description="covalent" evidence="13">
    <location>
        <position position="70"/>
    </location>
    <ligand>
        <name>heme</name>
        <dbReference type="ChEBI" id="CHEBI:30413"/>
        <label>2</label>
    </ligand>
</feature>
<dbReference type="InterPro" id="IPR024717">
    <property type="entry name" value="NapC/NirT/NrfH"/>
</dbReference>
<dbReference type="EMBL" id="NHMP01000002">
    <property type="protein sequence ID" value="OXE50266.1"/>
    <property type="molecule type" value="Genomic_DNA"/>
</dbReference>
<feature type="binding site" description="axial binding residue" evidence="14">
    <location>
        <position position="74"/>
    </location>
    <ligand>
        <name>heme</name>
        <dbReference type="ChEBI" id="CHEBI:30413"/>
        <label>2</label>
    </ligand>
    <ligandPart>
        <name>Fe</name>
        <dbReference type="ChEBI" id="CHEBI:18248"/>
    </ligandPart>
</feature>
<feature type="binding site" description="covalent" evidence="13">
    <location>
        <position position="140"/>
    </location>
    <ligand>
        <name>heme</name>
        <dbReference type="ChEBI" id="CHEBI:30413"/>
        <label>3</label>
    </ligand>
</feature>
<dbReference type="InterPro" id="IPR051174">
    <property type="entry name" value="Cytochrome_c-type_ET"/>
</dbReference>
<evidence type="ECO:0000256" key="13">
    <source>
        <dbReference type="PIRSR" id="PIRSR000013-1"/>
    </source>
</evidence>
<feature type="binding site" description="covalent" evidence="13">
    <location>
        <position position="171"/>
    </location>
    <ligand>
        <name>heme</name>
        <dbReference type="ChEBI" id="CHEBI:30413"/>
        <label>4</label>
    </ligand>
</feature>
<feature type="domain" description="NapC/NirT cytochrome c N-terminal" evidence="15">
    <location>
        <begin position="4"/>
        <end position="183"/>
    </location>
</feature>
<evidence type="ECO:0000256" key="11">
    <source>
        <dbReference type="ARBA" id="ARBA00023136"/>
    </source>
</evidence>
<protein>
    <recommendedName>
        <fullName evidence="12">Cytochrome c-type protein</fullName>
    </recommendedName>
</protein>
<feature type="binding site" description="axial binding residue" evidence="14">
    <location>
        <position position="144"/>
    </location>
    <ligand>
        <name>heme</name>
        <dbReference type="ChEBI" id="CHEBI:30413"/>
        <label>3</label>
    </ligand>
    <ligandPart>
        <name>Fe</name>
        <dbReference type="ChEBI" id="CHEBI:18248"/>
    </ligandPart>
</feature>
<keyword evidence="5 12" id="KW-0349">Heme</keyword>
<dbReference type="Pfam" id="PF03264">
    <property type="entry name" value="Cytochrom_NNT"/>
    <property type="match status" value="1"/>
</dbReference>
<keyword evidence="9" id="KW-1133">Transmembrane helix</keyword>
<comment type="PTM">
    <text evidence="12">Binds 4 heme groups per subunit.</text>
</comment>
<dbReference type="SUPFAM" id="SSF48695">
    <property type="entry name" value="Multiheme cytochromes"/>
    <property type="match status" value="1"/>
</dbReference>
<dbReference type="AlphaFoldDB" id="A0A227KRE8"/>
<comment type="cofactor">
    <cofactor evidence="13">
        <name>heme</name>
        <dbReference type="ChEBI" id="CHEBI:30413"/>
    </cofactor>
    <text evidence="13">Binds 4 heme groups per subunit.</text>
</comment>
<dbReference type="InterPro" id="IPR005126">
    <property type="entry name" value="NapC/NirT_cyt_c_N"/>
</dbReference>
<evidence type="ECO:0000256" key="6">
    <source>
        <dbReference type="ARBA" id="ARBA00022692"/>
    </source>
</evidence>
<dbReference type="RefSeq" id="WP_084081509.1">
    <property type="nucleotide sequence ID" value="NZ_CAJTBZ010000005.1"/>
</dbReference>
<feature type="binding site" description="covalent" evidence="13">
    <location>
        <position position="143"/>
    </location>
    <ligand>
        <name>heme</name>
        <dbReference type="ChEBI" id="CHEBI:30413"/>
        <label>3</label>
    </ligand>
</feature>
<dbReference type="Proteomes" id="UP000214610">
    <property type="component" value="Unassembled WGS sequence"/>
</dbReference>
<dbReference type="PANTHER" id="PTHR30333">
    <property type="entry name" value="CYTOCHROME C-TYPE PROTEIN"/>
    <property type="match status" value="1"/>
</dbReference>
<evidence type="ECO:0000256" key="3">
    <source>
        <dbReference type="ARBA" id="ARBA00022448"/>
    </source>
</evidence>
<feature type="binding site" description="axial binding residue" evidence="14">
    <location>
        <position position="180"/>
    </location>
    <ligand>
        <name>heme</name>
        <dbReference type="ChEBI" id="CHEBI:30413"/>
        <label>2</label>
    </ligand>
    <ligandPart>
        <name>Fe</name>
        <dbReference type="ChEBI" id="CHEBI:18248"/>
    </ligandPart>
</feature>
<evidence type="ECO:0000313" key="17">
    <source>
        <dbReference type="Proteomes" id="UP000214610"/>
    </source>
</evidence>
<reference evidence="17" key="1">
    <citation type="submission" date="2017-05" db="EMBL/GenBank/DDBJ databases">
        <title>Improved OligoMM genomes.</title>
        <authorList>
            <person name="Garzetti D."/>
        </authorList>
    </citation>
    <scope>NUCLEOTIDE SEQUENCE [LARGE SCALE GENOMIC DNA]</scope>
    <source>
        <strain evidence="17">YL45</strain>
    </source>
</reference>
<comment type="caution">
    <text evidence="16">The sequence shown here is derived from an EMBL/GenBank/DDBJ whole genome shotgun (WGS) entry which is preliminary data.</text>
</comment>
<dbReference type="PANTHER" id="PTHR30333:SF3">
    <property type="entry name" value="CYTOCHROME C-TYPE PROTEIN TORY"/>
    <property type="match status" value="1"/>
</dbReference>
<dbReference type="GO" id="GO:0046872">
    <property type="term" value="F:metal ion binding"/>
    <property type="evidence" value="ECO:0007669"/>
    <property type="project" value="UniProtKB-KW"/>
</dbReference>
<evidence type="ECO:0000256" key="7">
    <source>
        <dbReference type="ARBA" id="ARBA00022723"/>
    </source>
</evidence>
<feature type="binding site" description="covalent" evidence="13">
    <location>
        <position position="73"/>
    </location>
    <ligand>
        <name>heme</name>
        <dbReference type="ChEBI" id="CHEBI:30413"/>
        <label>2</label>
    </ligand>
</feature>
<dbReference type="GO" id="GO:0009061">
    <property type="term" value="P:anaerobic respiration"/>
    <property type="evidence" value="ECO:0007669"/>
    <property type="project" value="TreeGrafter"/>
</dbReference>
<keyword evidence="11" id="KW-0472">Membrane</keyword>
<evidence type="ECO:0000256" key="4">
    <source>
        <dbReference type="ARBA" id="ARBA00022475"/>
    </source>
</evidence>
<proteinExistence type="inferred from homology"/>
<evidence type="ECO:0000313" key="16">
    <source>
        <dbReference type="EMBL" id="OXE50266.1"/>
    </source>
</evidence>
<dbReference type="GO" id="GO:0009055">
    <property type="term" value="F:electron transfer activity"/>
    <property type="evidence" value="ECO:0007669"/>
    <property type="project" value="TreeGrafter"/>
</dbReference>
<feature type="binding site" description="covalent" evidence="13">
    <location>
        <position position="174"/>
    </location>
    <ligand>
        <name>heme</name>
        <dbReference type="ChEBI" id="CHEBI:30413"/>
        <label>4</label>
    </ligand>
</feature>
<feature type="binding site" description="covalent" evidence="13">
    <location>
        <position position="40"/>
    </location>
    <ligand>
        <name>heme</name>
        <dbReference type="ChEBI" id="CHEBI:30413"/>
        <label>1</label>
    </ligand>
</feature>
<dbReference type="GO" id="GO:0019333">
    <property type="term" value="P:denitrification pathway"/>
    <property type="evidence" value="ECO:0007669"/>
    <property type="project" value="InterPro"/>
</dbReference>
<dbReference type="GO" id="GO:0020037">
    <property type="term" value="F:heme binding"/>
    <property type="evidence" value="ECO:0007669"/>
    <property type="project" value="InterPro"/>
</dbReference>
<evidence type="ECO:0000256" key="14">
    <source>
        <dbReference type="PIRSR" id="PIRSR000013-2"/>
    </source>
</evidence>
<name>A0A227KRE8_9BURK</name>
<dbReference type="GeneID" id="78361890"/>
<evidence type="ECO:0000256" key="2">
    <source>
        <dbReference type="ARBA" id="ARBA00007395"/>
    </source>
</evidence>
<organism evidence="16 17">
    <name type="scientific">Turicimonas muris</name>
    <dbReference type="NCBI Taxonomy" id="1796652"/>
    <lineage>
        <taxon>Bacteria</taxon>
        <taxon>Pseudomonadati</taxon>
        <taxon>Pseudomonadota</taxon>
        <taxon>Betaproteobacteria</taxon>
        <taxon>Burkholderiales</taxon>
        <taxon>Sutterellaceae</taxon>
        <taxon>Turicimonas</taxon>
    </lineage>
</organism>
<evidence type="ECO:0000256" key="1">
    <source>
        <dbReference type="ARBA" id="ARBA00004162"/>
    </source>
</evidence>
<keyword evidence="3 12" id="KW-0813">Transport</keyword>
<dbReference type="InterPro" id="IPR036280">
    <property type="entry name" value="Multihaem_cyt_sf"/>
</dbReference>
<gene>
    <name evidence="16" type="ORF">ADH67_04555</name>
</gene>
<feature type="binding site" description="covalent" evidence="13">
    <location>
        <position position="44"/>
    </location>
    <ligand>
        <name>heme</name>
        <dbReference type="ChEBI" id="CHEBI:30413"/>
        <label>1</label>
    </ligand>
</feature>
<dbReference type="GO" id="GO:0005886">
    <property type="term" value="C:plasma membrane"/>
    <property type="evidence" value="ECO:0007669"/>
    <property type="project" value="UniProtKB-SubCell"/>
</dbReference>
<keyword evidence="8 12" id="KW-0249">Electron transport</keyword>
<evidence type="ECO:0000256" key="12">
    <source>
        <dbReference type="PIRNR" id="PIRNR000013"/>
    </source>
</evidence>
<evidence type="ECO:0000259" key="15">
    <source>
        <dbReference type="Pfam" id="PF03264"/>
    </source>
</evidence>
<accession>A0A227KRE8</accession>
<keyword evidence="10 12" id="KW-0408">Iron</keyword>
<comment type="subcellular location">
    <subcellularLocation>
        <location evidence="1">Cell membrane</location>
        <topology evidence="1">Single-pass membrane protein</topology>
    </subcellularLocation>
</comment>
<keyword evidence="7 12" id="KW-0479">Metal-binding</keyword>
<evidence type="ECO:0000256" key="10">
    <source>
        <dbReference type="ARBA" id="ARBA00023004"/>
    </source>
</evidence>
<evidence type="ECO:0000256" key="9">
    <source>
        <dbReference type="ARBA" id="ARBA00022989"/>
    </source>
</evidence>
<keyword evidence="6" id="KW-0812">Transmembrane</keyword>